<dbReference type="GO" id="GO:0004386">
    <property type="term" value="F:helicase activity"/>
    <property type="evidence" value="ECO:0007669"/>
    <property type="project" value="UniProtKB-KW"/>
</dbReference>
<dbReference type="Gene3D" id="1.20.1250.20">
    <property type="entry name" value="MFS general substrate transporter like domains"/>
    <property type="match status" value="1"/>
</dbReference>
<dbReference type="GO" id="GO:0005524">
    <property type="term" value="F:ATP binding"/>
    <property type="evidence" value="ECO:0007669"/>
    <property type="project" value="UniProtKB-KW"/>
</dbReference>
<dbReference type="FunFam" id="3.40.50.300:FF:000332">
    <property type="entry name" value="DNA repair and recombination protein RAD54-like"/>
    <property type="match status" value="1"/>
</dbReference>
<evidence type="ECO:0000259" key="13">
    <source>
        <dbReference type="PROSITE" id="PS51192"/>
    </source>
</evidence>
<accession>A0A1V8SAW3</accession>
<feature type="domain" description="Major facilitator superfamily (MFS) profile" evidence="12">
    <location>
        <begin position="1020"/>
        <end position="1436"/>
    </location>
</feature>
<dbReference type="FunCoup" id="A0A1V8SAW3">
    <property type="interactions" value="76"/>
</dbReference>
<evidence type="ECO:0000259" key="14">
    <source>
        <dbReference type="PROSITE" id="PS51194"/>
    </source>
</evidence>
<comment type="caution">
    <text evidence="15">The sequence shown here is derived from an EMBL/GenBank/DDBJ whole genome shotgun (WGS) entry which is preliminary data.</text>
</comment>
<feature type="transmembrane region" description="Helical" evidence="11">
    <location>
        <begin position="1150"/>
        <end position="1173"/>
    </location>
</feature>
<feature type="transmembrane region" description="Helical" evidence="11">
    <location>
        <begin position="1350"/>
        <end position="1370"/>
    </location>
</feature>
<dbReference type="STRING" id="1507870.A0A1V8SAW3"/>
<evidence type="ECO:0000313" key="16">
    <source>
        <dbReference type="Proteomes" id="UP000192596"/>
    </source>
</evidence>
<dbReference type="PANTHER" id="PTHR45629">
    <property type="entry name" value="SNF2/RAD54 FAMILY MEMBER"/>
    <property type="match status" value="1"/>
</dbReference>
<evidence type="ECO:0000256" key="1">
    <source>
        <dbReference type="ARBA" id="ARBA00004141"/>
    </source>
</evidence>
<organism evidence="15 16">
    <name type="scientific">Cryoendolithus antarcticus</name>
    <dbReference type="NCBI Taxonomy" id="1507870"/>
    <lineage>
        <taxon>Eukaryota</taxon>
        <taxon>Fungi</taxon>
        <taxon>Dikarya</taxon>
        <taxon>Ascomycota</taxon>
        <taxon>Pezizomycotina</taxon>
        <taxon>Dothideomycetes</taxon>
        <taxon>Dothideomycetidae</taxon>
        <taxon>Cladosporiales</taxon>
        <taxon>Cladosporiaceae</taxon>
        <taxon>Cryoendolithus</taxon>
    </lineage>
</organism>
<evidence type="ECO:0000259" key="12">
    <source>
        <dbReference type="PROSITE" id="PS50850"/>
    </source>
</evidence>
<dbReference type="InterPro" id="IPR027417">
    <property type="entry name" value="P-loop_NTPase"/>
</dbReference>
<feature type="transmembrane region" description="Helical" evidence="11">
    <location>
        <begin position="1319"/>
        <end position="1338"/>
    </location>
</feature>
<gene>
    <name evidence="15" type="ORF">B0A48_17720</name>
</gene>
<dbReference type="InterPro" id="IPR049730">
    <property type="entry name" value="SNF2/RAD54-like_C"/>
</dbReference>
<feature type="compositionally biased region" description="Basic and acidic residues" evidence="10">
    <location>
        <begin position="1446"/>
        <end position="1460"/>
    </location>
</feature>
<dbReference type="SMART" id="SM00490">
    <property type="entry name" value="HELICc"/>
    <property type="match status" value="1"/>
</dbReference>
<dbReference type="PROSITE" id="PS51192">
    <property type="entry name" value="HELICASE_ATP_BIND_1"/>
    <property type="match status" value="1"/>
</dbReference>
<evidence type="ECO:0000256" key="11">
    <source>
        <dbReference type="SAM" id="Phobius"/>
    </source>
</evidence>
<sequence>MLYKPFKPLSISRNTLNAAPSPLLPEERPYKKRRISRDDDDDENADAEAVLAASQFLKGPVVKPKVKSFQPLGRAKEDASQSGETKPEVGAEGYYRVLWRKFTTKKNKTWDGDGVLSVSGGYATLQDISGRVMGRTACKGPLMVGSELSVSGKEIEVDDMISKHDFMSGKIFLGTAGKTEPKLKELNEVSRVSAKAQQKHDKIAASQVDQIRASVAASKGVKTGFKMPVKDKSLLIPARDAQVPVPRHDPKGPNALIMKRPKSVSKGKQVVDVVVDPILSKHLREHQRAGVSFLYECVMGMKNYDGEGAILADEMGLGKTLQTIALLWTLLKQNPVYGDEPVIKKALIVCPVSLINNWKKEFRKWLGTERIGVFIAGDKKTRLTDFTMGKSYSVAIVGYEKLRTLSADLTKGAGIDIVIADEGHRMKTKENKAAAAIKTLNTERRVILSGTPIQNDLTEFWTMVDFVNPGLLQKYNVFKREFETPIIKSQQPGASEKDLAKGEARSEELANITSMFILRRTAEILSKYLPPKTEYVVFCRPTKAQAEVYRAIIASPTFTAALGSPAMSLELINVLKRVCNSPTLLLKKGAKGEDVTKPELLEAIPSHLLRTPGASGKLQVLDSLLHRIRTTTDEKVVLVSNYTSTLDVLQKLLDVLSYKYLRLDGQTPQKTRQELIDRFNRSPASSSFVFLLSAKAGGVGINLIGASRLVLFDLDWNPATDLQAMARIHRDGQKKPCYIYRMLTQGALDEKIFQRQVSKTGLADSIVDGKSGASGFTREELRDLFTLDENPECQTHKLLGCACGGTGMPLAPPGEIEIEEAGRNDLAALSGSPDSVETLRMDAEDSDEDLPPVSKLHQFKTSTNYNADEQEAEARRAKECKDSTGKAKMLSLMQYTHFDTANVSLLATRETTPATVEVGDDGETVQDISEYDPLEGVIEDAALRSLMREDGQRVGFVLAKVSSKHADPKEADAISEKTMGVETPPSERLNSTTSADGTPHTILSFKPGDPTNPRNWSHTKKVFVVVSGILLVTNSTLGSSIPSGASDETSKYFNVTSDTQLVLPASMYLLGYVLGPLAFSPLSETYGRQIVMRSTFAIYTAFTLGCALAPSWAGLVVMRLLTGIGASTPLSVIGGIYADIYASPKARGRAISVFMCSTCFGPLLGPVMSGFIAPVSWRWAYWLQLIIAGATWPLLLTMPETFAPTILAKQAKKMRKESGRDDVHAPTEVEHRDMREIFVVVLTRPIRLFLFEAVVLCSCLYLSLIYAIFYSEEGLAFLPIGIGSIIACLIYLYWDHWLDQQRARVPAPAWTQKVEYARVPLACLGAPLLPASMFWLGWAARSDVHWSVPMVSAIPFGIAYLLVFIALINYIVDAYEVYSASAMAAASCSRSLFGAVLPFATTPMFTKLGVAWACSLLGFLSMLMGIIPFLFLKYGDTIRANSKFGQELKKQKEDAEKKEREDEERMMDV</sequence>
<dbReference type="GO" id="GO:0015616">
    <property type="term" value="F:DNA translocase activity"/>
    <property type="evidence" value="ECO:0007669"/>
    <property type="project" value="TreeGrafter"/>
</dbReference>
<feature type="region of interest" description="Disordered" evidence="10">
    <location>
        <begin position="979"/>
        <end position="1014"/>
    </location>
</feature>
<evidence type="ECO:0000256" key="7">
    <source>
        <dbReference type="ARBA" id="ARBA00022840"/>
    </source>
</evidence>
<evidence type="ECO:0000256" key="10">
    <source>
        <dbReference type="SAM" id="MobiDB-lite"/>
    </source>
</evidence>
<dbReference type="InterPro" id="IPR011701">
    <property type="entry name" value="MFS"/>
</dbReference>
<evidence type="ECO:0000256" key="6">
    <source>
        <dbReference type="ARBA" id="ARBA00022806"/>
    </source>
</evidence>
<dbReference type="InterPro" id="IPR014001">
    <property type="entry name" value="Helicase_ATP-bd"/>
</dbReference>
<evidence type="ECO:0000256" key="5">
    <source>
        <dbReference type="ARBA" id="ARBA00022801"/>
    </source>
</evidence>
<dbReference type="InterPro" id="IPR050496">
    <property type="entry name" value="SNF2_RAD54_helicase_repair"/>
</dbReference>
<dbReference type="GO" id="GO:0016020">
    <property type="term" value="C:membrane"/>
    <property type="evidence" value="ECO:0007669"/>
    <property type="project" value="UniProtKB-SubCell"/>
</dbReference>
<feature type="region of interest" description="Disordered" evidence="10">
    <location>
        <begin position="1446"/>
        <end position="1469"/>
    </location>
</feature>
<keyword evidence="6" id="KW-0347">Helicase</keyword>
<feature type="transmembrane region" description="Helical" evidence="11">
    <location>
        <begin position="1116"/>
        <end position="1138"/>
    </location>
</feature>
<dbReference type="GO" id="GO:0016787">
    <property type="term" value="F:hydrolase activity"/>
    <property type="evidence" value="ECO:0007669"/>
    <property type="project" value="UniProtKB-KW"/>
</dbReference>
<keyword evidence="3 11" id="KW-0812">Transmembrane</keyword>
<feature type="domain" description="Helicase C-terminal" evidence="14">
    <location>
        <begin position="620"/>
        <end position="785"/>
    </location>
</feature>
<dbReference type="SUPFAM" id="SSF103473">
    <property type="entry name" value="MFS general substrate transporter"/>
    <property type="match status" value="1"/>
</dbReference>
<feature type="transmembrane region" description="Helical" evidence="11">
    <location>
        <begin position="1377"/>
        <end position="1397"/>
    </location>
</feature>
<dbReference type="Pfam" id="PF00176">
    <property type="entry name" value="SNF2-rel_dom"/>
    <property type="match status" value="1"/>
</dbReference>
<dbReference type="InterPro" id="IPR020846">
    <property type="entry name" value="MFS_dom"/>
</dbReference>
<dbReference type="GO" id="GO:0005634">
    <property type="term" value="C:nucleus"/>
    <property type="evidence" value="ECO:0007669"/>
    <property type="project" value="TreeGrafter"/>
</dbReference>
<evidence type="ECO:0000313" key="15">
    <source>
        <dbReference type="EMBL" id="OQN96213.1"/>
    </source>
</evidence>
<dbReference type="PANTHER" id="PTHR45629:SF7">
    <property type="entry name" value="DNA EXCISION REPAIR PROTEIN ERCC-6-RELATED"/>
    <property type="match status" value="1"/>
</dbReference>
<dbReference type="Proteomes" id="UP000192596">
    <property type="component" value="Unassembled WGS sequence"/>
</dbReference>
<evidence type="ECO:0000256" key="8">
    <source>
        <dbReference type="ARBA" id="ARBA00022989"/>
    </source>
</evidence>
<feature type="transmembrane region" description="Helical" evidence="11">
    <location>
        <begin position="1248"/>
        <end position="1269"/>
    </location>
</feature>
<dbReference type="SUPFAM" id="SSF52540">
    <property type="entry name" value="P-loop containing nucleoside triphosphate hydrolases"/>
    <property type="match status" value="2"/>
</dbReference>
<dbReference type="Pfam" id="PF00271">
    <property type="entry name" value="Helicase_C"/>
    <property type="match status" value="1"/>
</dbReference>
<evidence type="ECO:0008006" key="17">
    <source>
        <dbReference type="Google" id="ProtNLM"/>
    </source>
</evidence>
<keyword evidence="9 11" id="KW-0472">Membrane</keyword>
<keyword evidence="8 11" id="KW-1133">Transmembrane helix</keyword>
<feature type="domain" description="Helicase ATP-binding" evidence="13">
    <location>
        <begin position="300"/>
        <end position="470"/>
    </location>
</feature>
<dbReference type="Gene3D" id="1.20.120.850">
    <property type="entry name" value="SWI2/SNF2 ATPases, N-terminal domain"/>
    <property type="match status" value="1"/>
</dbReference>
<dbReference type="Pfam" id="PF07690">
    <property type="entry name" value="MFS_1"/>
    <property type="match status" value="1"/>
</dbReference>
<name>A0A1V8SAW3_9PEZI</name>
<feature type="transmembrane region" description="Helical" evidence="11">
    <location>
        <begin position="1091"/>
        <end position="1110"/>
    </location>
</feature>
<feature type="region of interest" description="Disordered" evidence="10">
    <location>
        <begin position="1"/>
        <end position="48"/>
    </location>
</feature>
<dbReference type="Gene3D" id="3.40.50.300">
    <property type="entry name" value="P-loop containing nucleotide triphosphate hydrolases"/>
    <property type="match status" value="1"/>
</dbReference>
<keyword evidence="7" id="KW-0067">ATP-binding</keyword>
<dbReference type="FunFam" id="1.20.1250.20:FF:000082">
    <property type="entry name" value="MFS multidrug transporter, putative"/>
    <property type="match status" value="1"/>
</dbReference>
<dbReference type="EMBL" id="NAJO01000070">
    <property type="protein sequence ID" value="OQN96213.1"/>
    <property type="molecule type" value="Genomic_DNA"/>
</dbReference>
<dbReference type="SMART" id="SM00487">
    <property type="entry name" value="DEXDc"/>
    <property type="match status" value="1"/>
</dbReference>
<dbReference type="InterPro" id="IPR000330">
    <property type="entry name" value="SNF2_N"/>
</dbReference>
<comment type="similarity">
    <text evidence="2">Belongs to the major facilitator superfamily.</text>
</comment>
<dbReference type="GO" id="GO:0007131">
    <property type="term" value="P:reciprocal meiotic recombination"/>
    <property type="evidence" value="ECO:0007669"/>
    <property type="project" value="TreeGrafter"/>
</dbReference>
<comment type="subcellular location">
    <subcellularLocation>
        <location evidence="1">Membrane</location>
        <topology evidence="1">Multi-pass membrane protein</topology>
    </subcellularLocation>
</comment>
<evidence type="ECO:0000256" key="2">
    <source>
        <dbReference type="ARBA" id="ARBA00008335"/>
    </source>
</evidence>
<dbReference type="OrthoDB" id="413460at2759"/>
<dbReference type="CDD" id="cd17323">
    <property type="entry name" value="MFS_Tpo1_MDR_like"/>
    <property type="match status" value="1"/>
</dbReference>
<dbReference type="InParanoid" id="A0A1V8SAW3"/>
<feature type="transmembrane region" description="Helical" evidence="11">
    <location>
        <begin position="1275"/>
        <end position="1294"/>
    </location>
</feature>
<dbReference type="InterPro" id="IPR036259">
    <property type="entry name" value="MFS_trans_sf"/>
</dbReference>
<evidence type="ECO:0000256" key="4">
    <source>
        <dbReference type="ARBA" id="ARBA00022741"/>
    </source>
</evidence>
<dbReference type="CDD" id="cd18793">
    <property type="entry name" value="SF2_C_SNF"/>
    <property type="match status" value="1"/>
</dbReference>
<dbReference type="GO" id="GO:0022857">
    <property type="term" value="F:transmembrane transporter activity"/>
    <property type="evidence" value="ECO:0007669"/>
    <property type="project" value="InterPro"/>
</dbReference>
<proteinExistence type="inferred from homology"/>
<feature type="transmembrane region" description="Helical" evidence="11">
    <location>
        <begin position="1179"/>
        <end position="1207"/>
    </location>
</feature>
<dbReference type="Gene3D" id="3.40.50.10810">
    <property type="entry name" value="Tandem AAA-ATPase domain"/>
    <property type="match status" value="1"/>
</dbReference>
<reference evidence="16" key="1">
    <citation type="submission" date="2017-03" db="EMBL/GenBank/DDBJ databases">
        <title>Genomes of endolithic fungi from Antarctica.</title>
        <authorList>
            <person name="Coleine C."/>
            <person name="Masonjones S."/>
            <person name="Stajich J.E."/>
        </authorList>
    </citation>
    <scope>NUCLEOTIDE SEQUENCE [LARGE SCALE GENOMIC DNA]</scope>
    <source>
        <strain evidence="16">CCFEE 5527</strain>
    </source>
</reference>
<keyword evidence="5" id="KW-0378">Hydrolase</keyword>
<dbReference type="PROSITE" id="PS50850">
    <property type="entry name" value="MFS"/>
    <property type="match status" value="1"/>
</dbReference>
<protein>
    <recommendedName>
        <fullName evidence="17">Major facilitator superfamily (MFS) profile domain-containing protein</fullName>
    </recommendedName>
</protein>
<dbReference type="GO" id="GO:0000724">
    <property type="term" value="P:double-strand break repair via homologous recombination"/>
    <property type="evidence" value="ECO:0007669"/>
    <property type="project" value="TreeGrafter"/>
</dbReference>
<dbReference type="FunFam" id="3.40.50.10810:FF:000035">
    <property type="entry name" value="DsDNA-dependent ATPase (Rad54b)"/>
    <property type="match status" value="1"/>
</dbReference>
<keyword evidence="16" id="KW-1185">Reference proteome</keyword>
<dbReference type="CDD" id="cd18004">
    <property type="entry name" value="DEXHc_RAD54"/>
    <property type="match status" value="1"/>
</dbReference>
<dbReference type="InterPro" id="IPR001650">
    <property type="entry name" value="Helicase_C-like"/>
</dbReference>
<evidence type="ECO:0000256" key="3">
    <source>
        <dbReference type="ARBA" id="ARBA00022692"/>
    </source>
</evidence>
<evidence type="ECO:0000256" key="9">
    <source>
        <dbReference type="ARBA" id="ARBA00023136"/>
    </source>
</evidence>
<feature type="transmembrane region" description="Helical" evidence="11">
    <location>
        <begin position="1409"/>
        <end position="1432"/>
    </location>
</feature>
<dbReference type="PROSITE" id="PS51194">
    <property type="entry name" value="HELICASE_CTER"/>
    <property type="match status" value="1"/>
</dbReference>
<feature type="transmembrane region" description="Helical" evidence="11">
    <location>
        <begin position="1061"/>
        <end position="1079"/>
    </location>
</feature>
<dbReference type="InterPro" id="IPR038718">
    <property type="entry name" value="SNF2-like_sf"/>
</dbReference>
<keyword evidence="4" id="KW-0547">Nucleotide-binding</keyword>